<keyword evidence="7" id="KW-1185">Reference proteome</keyword>
<comment type="function">
    <text evidence="1">Nitronate monooxygenase that uses molecular oxygen to catalyze the oxidative denitrification of alkyl nitronates. Acts on propionate 3-nitronate (P3N), the presumed physiological substrate. Probably functions in the detoxification of P3N, a metabolic poison produced by plants and fungi as a defense mechanism.</text>
</comment>
<dbReference type="Proteomes" id="UP001623591">
    <property type="component" value="Unassembled WGS sequence"/>
</dbReference>
<evidence type="ECO:0000313" key="7">
    <source>
        <dbReference type="Proteomes" id="UP001623591"/>
    </source>
</evidence>
<dbReference type="EMBL" id="JBJHZZ010000023">
    <property type="protein sequence ID" value="MFL0248623.1"/>
    <property type="molecule type" value="Genomic_DNA"/>
</dbReference>
<keyword evidence="5 6" id="KW-0560">Oxidoreductase</keyword>
<dbReference type="CDD" id="cd04730">
    <property type="entry name" value="NPD_like"/>
    <property type="match status" value="1"/>
</dbReference>
<dbReference type="GO" id="GO:0016491">
    <property type="term" value="F:oxidoreductase activity"/>
    <property type="evidence" value="ECO:0007669"/>
    <property type="project" value="UniProtKB-KW"/>
</dbReference>
<dbReference type="InterPro" id="IPR013785">
    <property type="entry name" value="Aldolase_TIM"/>
</dbReference>
<gene>
    <name evidence="6" type="ORF">ACJDUG_16895</name>
</gene>
<evidence type="ECO:0000256" key="2">
    <source>
        <dbReference type="ARBA" id="ARBA00013457"/>
    </source>
</evidence>
<evidence type="ECO:0000256" key="3">
    <source>
        <dbReference type="ARBA" id="ARBA00022630"/>
    </source>
</evidence>
<organism evidence="6 7">
    <name type="scientific">Candidatus Clostridium stratigraminis</name>
    <dbReference type="NCBI Taxonomy" id="3381661"/>
    <lineage>
        <taxon>Bacteria</taxon>
        <taxon>Bacillati</taxon>
        <taxon>Bacillota</taxon>
        <taxon>Clostridia</taxon>
        <taxon>Eubacteriales</taxon>
        <taxon>Clostridiaceae</taxon>
        <taxon>Clostridium</taxon>
    </lineage>
</organism>
<evidence type="ECO:0000256" key="5">
    <source>
        <dbReference type="ARBA" id="ARBA00023002"/>
    </source>
</evidence>
<sequence>MKLPHLKIGELIAELPIIQGGMGIGVSRSRLASAVANQGGIGIISGVQIGFLEEDFETNNKEANLRALRNEIRKARELSPLGIIGLNLMVAMNNYKEMAKAAIEEGIDIIISGAGLPTELPKLVKNSKTKAAPIVSSAKAAMVITKLWDHKYSYIPDLIVVEGPEAGGHLGFSLEELKEENKPKLLDIVKEVINVLKPYEEKYKKDIPVVAGGGIYSGEDIAMAINAGAAGVQMATRFVATEECDADIKYKMAYINSRKEDLRIVKSPVGMPGRAITNSFLKRLEKGNMPVKKCYDCLKPCEPSNTPYCISKALLEAVKGNVEDGLIFTGSNAYKLDKIVTVKELMEELKEEAEKSFI</sequence>
<dbReference type="PANTHER" id="PTHR32332">
    <property type="entry name" value="2-NITROPROPANE DIOXYGENASE"/>
    <property type="match status" value="1"/>
</dbReference>
<keyword evidence="4" id="KW-0288">FMN</keyword>
<dbReference type="PANTHER" id="PTHR32332:SF18">
    <property type="entry name" value="2-NITROPROPANE DIOXYGENASE"/>
    <property type="match status" value="1"/>
</dbReference>
<name>A0ABW8T812_9CLOT</name>
<dbReference type="Pfam" id="PF03060">
    <property type="entry name" value="NMO"/>
    <property type="match status" value="1"/>
</dbReference>
<reference evidence="6 7" key="1">
    <citation type="submission" date="2024-11" db="EMBL/GenBank/DDBJ databases">
        <authorList>
            <person name="Heng Y.C."/>
            <person name="Lim A.C.H."/>
            <person name="Lee J.K.Y."/>
            <person name="Kittelmann S."/>
        </authorList>
    </citation>
    <scope>NUCLEOTIDE SEQUENCE [LARGE SCALE GENOMIC DNA]</scope>
    <source>
        <strain evidence="6 7">WILCCON 0185</strain>
    </source>
</reference>
<dbReference type="SUPFAM" id="SSF51412">
    <property type="entry name" value="Inosine monophosphate dehydrogenase (IMPDH)"/>
    <property type="match status" value="1"/>
</dbReference>
<keyword evidence="3" id="KW-0285">Flavoprotein</keyword>
<proteinExistence type="predicted"/>
<dbReference type="InterPro" id="IPR004136">
    <property type="entry name" value="NMO"/>
</dbReference>
<dbReference type="RefSeq" id="WP_406771051.1">
    <property type="nucleotide sequence ID" value="NZ_JBJHZZ010000023.1"/>
</dbReference>
<dbReference type="Gene3D" id="3.20.20.70">
    <property type="entry name" value="Aldolase class I"/>
    <property type="match status" value="1"/>
</dbReference>
<evidence type="ECO:0000313" key="6">
    <source>
        <dbReference type="EMBL" id="MFL0248623.1"/>
    </source>
</evidence>
<protein>
    <recommendedName>
        <fullName evidence="2">Probable nitronate monooxygenase</fullName>
    </recommendedName>
</protein>
<accession>A0ABW8T812</accession>
<comment type="caution">
    <text evidence="6">The sequence shown here is derived from an EMBL/GenBank/DDBJ whole genome shotgun (WGS) entry which is preliminary data.</text>
</comment>
<evidence type="ECO:0000256" key="1">
    <source>
        <dbReference type="ARBA" id="ARBA00003535"/>
    </source>
</evidence>
<evidence type="ECO:0000256" key="4">
    <source>
        <dbReference type="ARBA" id="ARBA00022643"/>
    </source>
</evidence>